<dbReference type="InterPro" id="IPR002716">
    <property type="entry name" value="PIN_dom"/>
</dbReference>
<reference evidence="3" key="1">
    <citation type="journal article" date="2015" name="Genome Announc.">
        <title>Draft Genome Sequence of an Anaerobic Ammonium-Oxidizing Bacterium, "Candidatus Brocadia sinica".</title>
        <authorList>
            <person name="Oshiki M."/>
            <person name="Shinyako-Hata K."/>
            <person name="Satoh H."/>
            <person name="Okabe S."/>
        </authorList>
    </citation>
    <scope>NUCLEOTIDE SEQUENCE [LARGE SCALE GENOMIC DNA]</scope>
    <source>
        <strain evidence="3">JPN1</strain>
    </source>
</reference>
<protein>
    <submittedName>
        <fullName evidence="2">PilT domain-containing protein</fullName>
    </submittedName>
</protein>
<gene>
    <name evidence="2" type="ORF">BROSI_A1686</name>
</gene>
<proteinExistence type="predicted"/>
<evidence type="ECO:0000313" key="2">
    <source>
        <dbReference type="EMBL" id="GAN33169.1"/>
    </source>
</evidence>
<sequence length="105" mass="11566">MNLVDSCGWLEYFADGPNADFFTPPIEDTKNLIVPTICIYEVFKRVYQQRGEGAALQAIALMHQGKIISLDDTSALHAAKCSIDHNLPMADSTILAISRLKKATI</sequence>
<name>A0ABQ0JWL0_9BACT</name>
<dbReference type="EMBL" id="BAFN01000001">
    <property type="protein sequence ID" value="GAN33169.1"/>
    <property type="molecule type" value="Genomic_DNA"/>
</dbReference>
<dbReference type="Gene3D" id="3.40.50.1010">
    <property type="entry name" value="5'-nuclease"/>
    <property type="match status" value="1"/>
</dbReference>
<organism evidence="2 3">
    <name type="scientific">Candidatus Brocadia sinica JPN1</name>
    <dbReference type="NCBI Taxonomy" id="1197129"/>
    <lineage>
        <taxon>Bacteria</taxon>
        <taxon>Pseudomonadati</taxon>
        <taxon>Planctomycetota</taxon>
        <taxon>Candidatus Brocadiia</taxon>
        <taxon>Candidatus Brocadiales</taxon>
        <taxon>Candidatus Brocadiaceae</taxon>
        <taxon>Candidatus Brocadia</taxon>
    </lineage>
</organism>
<dbReference type="RefSeq" id="WP_052563225.1">
    <property type="nucleotide sequence ID" value="NZ_BAFN01000001.1"/>
</dbReference>
<evidence type="ECO:0000259" key="1">
    <source>
        <dbReference type="Pfam" id="PF01850"/>
    </source>
</evidence>
<feature type="domain" description="PIN" evidence="1">
    <location>
        <begin position="3"/>
        <end position="104"/>
    </location>
</feature>
<dbReference type="InterPro" id="IPR029060">
    <property type="entry name" value="PIN-like_dom_sf"/>
</dbReference>
<dbReference type="Pfam" id="PF01850">
    <property type="entry name" value="PIN"/>
    <property type="match status" value="1"/>
</dbReference>
<dbReference type="SUPFAM" id="SSF88723">
    <property type="entry name" value="PIN domain-like"/>
    <property type="match status" value="1"/>
</dbReference>
<dbReference type="CDD" id="cd18686">
    <property type="entry name" value="PIN_VapC-like"/>
    <property type="match status" value="1"/>
</dbReference>
<accession>A0ABQ0JWL0</accession>
<evidence type="ECO:0000313" key="3">
    <source>
        <dbReference type="Proteomes" id="UP000032309"/>
    </source>
</evidence>
<comment type="caution">
    <text evidence="2">The sequence shown here is derived from an EMBL/GenBank/DDBJ whole genome shotgun (WGS) entry which is preliminary data.</text>
</comment>
<dbReference type="Proteomes" id="UP000032309">
    <property type="component" value="Unassembled WGS sequence"/>
</dbReference>
<keyword evidence="3" id="KW-1185">Reference proteome</keyword>